<reference evidence="1 2" key="1">
    <citation type="submission" date="2016-11" db="EMBL/GenBank/DDBJ databases">
        <title>The macronuclear genome of Stentor coeruleus: a giant cell with tiny introns.</title>
        <authorList>
            <person name="Slabodnick M."/>
            <person name="Ruby J.G."/>
            <person name="Reiff S.B."/>
            <person name="Swart E.C."/>
            <person name="Gosai S."/>
            <person name="Prabakaran S."/>
            <person name="Witkowska E."/>
            <person name="Larue G.E."/>
            <person name="Fisher S."/>
            <person name="Freeman R.M."/>
            <person name="Gunawardena J."/>
            <person name="Chu W."/>
            <person name="Stover N.A."/>
            <person name="Gregory B.D."/>
            <person name="Nowacki M."/>
            <person name="Derisi J."/>
            <person name="Roy S.W."/>
            <person name="Marshall W.F."/>
            <person name="Sood P."/>
        </authorList>
    </citation>
    <scope>NUCLEOTIDE SEQUENCE [LARGE SCALE GENOMIC DNA]</scope>
    <source>
        <strain evidence="1">WM001</strain>
    </source>
</reference>
<accession>A0A1R2C964</accession>
<evidence type="ECO:0000313" key="1">
    <source>
        <dbReference type="EMBL" id="OMJ85547.1"/>
    </source>
</evidence>
<comment type="caution">
    <text evidence="1">The sequence shown here is derived from an EMBL/GenBank/DDBJ whole genome shotgun (WGS) entry which is preliminary data.</text>
</comment>
<proteinExistence type="predicted"/>
<organism evidence="1 2">
    <name type="scientific">Stentor coeruleus</name>
    <dbReference type="NCBI Taxonomy" id="5963"/>
    <lineage>
        <taxon>Eukaryota</taxon>
        <taxon>Sar</taxon>
        <taxon>Alveolata</taxon>
        <taxon>Ciliophora</taxon>
        <taxon>Postciliodesmatophora</taxon>
        <taxon>Heterotrichea</taxon>
        <taxon>Heterotrichida</taxon>
        <taxon>Stentoridae</taxon>
        <taxon>Stentor</taxon>
    </lineage>
</organism>
<evidence type="ECO:0000313" key="2">
    <source>
        <dbReference type="Proteomes" id="UP000187209"/>
    </source>
</evidence>
<dbReference type="AlphaFoldDB" id="A0A1R2C964"/>
<dbReference type="Proteomes" id="UP000187209">
    <property type="component" value="Unassembled WGS sequence"/>
</dbReference>
<dbReference type="EMBL" id="MPUH01000233">
    <property type="protein sequence ID" value="OMJ85547.1"/>
    <property type="molecule type" value="Genomic_DNA"/>
</dbReference>
<protein>
    <submittedName>
        <fullName evidence="1">Uncharacterized protein</fullName>
    </submittedName>
</protein>
<name>A0A1R2C964_9CILI</name>
<keyword evidence="2" id="KW-1185">Reference proteome</keyword>
<sequence length="443" mass="51158">MGEKRILFITINNPVDKEPSEDLMNELNQYLNWINSKVKDDTIILVSPLVECMYFGKIIGTTYSKSLFSVLSLTTKSDLTILSQQLDLSDFNKLDESHYGVFINKDNLLSYAYETGCNYIVILETSVFMSYDLTCASRSKEATGMHEYILNEMYTDRKNPEEETKYQIINTVRNLRKDIEESLESELPIYTRQVENITEEIKSTVFLASEYAVCINDLLKKPRKNYLNFKNQLKIIKESLKKSQEYTSGIQQTVKMYNEMIDANPEDPPEYGLVEIRKFQYDMHLSQWILKIKSTSPKPIRNIIIYNIENKEKIHTFKYLEANSSTTAFICISFFDYVSNNLIATYKGNFISHVFPVYPYYISVSKIEHQDGSIAINIVNTSFHYYNNLALAVSNKTAPISLGDKIIGYKESIQQEVKVEDVQGGRLFLIANGEIISNKLIFH</sequence>
<gene>
    <name evidence="1" type="ORF">SteCoe_13086</name>
</gene>